<name>A0A6A6WX73_9PLEO</name>
<dbReference type="InterPro" id="IPR008547">
    <property type="entry name" value="DUF829_TMEM53"/>
</dbReference>
<dbReference type="Pfam" id="PF05705">
    <property type="entry name" value="DUF829"/>
    <property type="match status" value="1"/>
</dbReference>
<keyword evidence="1" id="KW-0472">Membrane</keyword>
<evidence type="ECO:0000313" key="2">
    <source>
        <dbReference type="EMBL" id="KAF2788840.1"/>
    </source>
</evidence>
<keyword evidence="1" id="KW-1133">Transmembrane helix</keyword>
<keyword evidence="3" id="KW-1185">Reference proteome</keyword>
<accession>A0A6A6WX73</accession>
<proteinExistence type="predicted"/>
<sequence length="120" mass="13777">MYSFPQKFLTNLAASAMVHTLLILLFLSVSMGRYEHPEDFWRKAILDKSLIDSNRICYVASKADKQTYWRDVVAHAGIARGQGWNTKEVILEDTPHCNHLKNDPQLYHSIVALMWEGGEI</sequence>
<dbReference type="EMBL" id="MU002182">
    <property type="protein sequence ID" value="KAF2788840.1"/>
    <property type="molecule type" value="Genomic_DNA"/>
</dbReference>
<dbReference type="OrthoDB" id="77878at2759"/>
<keyword evidence="1" id="KW-0812">Transmembrane</keyword>
<evidence type="ECO:0000313" key="3">
    <source>
        <dbReference type="Proteomes" id="UP000799757"/>
    </source>
</evidence>
<reference evidence="2" key="1">
    <citation type="journal article" date="2020" name="Stud. Mycol.">
        <title>101 Dothideomycetes genomes: a test case for predicting lifestyles and emergence of pathogens.</title>
        <authorList>
            <person name="Haridas S."/>
            <person name="Albert R."/>
            <person name="Binder M."/>
            <person name="Bloem J."/>
            <person name="Labutti K."/>
            <person name="Salamov A."/>
            <person name="Andreopoulos B."/>
            <person name="Baker S."/>
            <person name="Barry K."/>
            <person name="Bills G."/>
            <person name="Bluhm B."/>
            <person name="Cannon C."/>
            <person name="Castanera R."/>
            <person name="Culley D."/>
            <person name="Daum C."/>
            <person name="Ezra D."/>
            <person name="Gonzalez J."/>
            <person name="Henrissat B."/>
            <person name="Kuo A."/>
            <person name="Liang C."/>
            <person name="Lipzen A."/>
            <person name="Lutzoni F."/>
            <person name="Magnuson J."/>
            <person name="Mondo S."/>
            <person name="Nolan M."/>
            <person name="Ohm R."/>
            <person name="Pangilinan J."/>
            <person name="Park H.-J."/>
            <person name="Ramirez L."/>
            <person name="Alfaro M."/>
            <person name="Sun H."/>
            <person name="Tritt A."/>
            <person name="Yoshinaga Y."/>
            <person name="Zwiers L.-H."/>
            <person name="Turgeon B."/>
            <person name="Goodwin S."/>
            <person name="Spatafora J."/>
            <person name="Crous P."/>
            <person name="Grigoriev I."/>
        </authorList>
    </citation>
    <scope>NUCLEOTIDE SEQUENCE</scope>
    <source>
        <strain evidence="2">CBS 109.77</strain>
    </source>
</reference>
<dbReference type="AlphaFoldDB" id="A0A6A6WX73"/>
<gene>
    <name evidence="2" type="ORF">K505DRAFT_328642</name>
</gene>
<feature type="transmembrane region" description="Helical" evidence="1">
    <location>
        <begin position="12"/>
        <end position="34"/>
    </location>
</feature>
<evidence type="ECO:0000256" key="1">
    <source>
        <dbReference type="SAM" id="Phobius"/>
    </source>
</evidence>
<organism evidence="2 3">
    <name type="scientific">Melanomma pulvis-pyrius CBS 109.77</name>
    <dbReference type="NCBI Taxonomy" id="1314802"/>
    <lineage>
        <taxon>Eukaryota</taxon>
        <taxon>Fungi</taxon>
        <taxon>Dikarya</taxon>
        <taxon>Ascomycota</taxon>
        <taxon>Pezizomycotina</taxon>
        <taxon>Dothideomycetes</taxon>
        <taxon>Pleosporomycetidae</taxon>
        <taxon>Pleosporales</taxon>
        <taxon>Melanommataceae</taxon>
        <taxon>Melanomma</taxon>
    </lineage>
</organism>
<protein>
    <submittedName>
        <fullName evidence="2">Uncharacterized protein</fullName>
    </submittedName>
</protein>
<dbReference type="Proteomes" id="UP000799757">
    <property type="component" value="Unassembled WGS sequence"/>
</dbReference>